<dbReference type="KEGG" id="som:SOMG_00957"/>
<name>A0AAE9W9Y6_9SCHI</name>
<dbReference type="InterPro" id="IPR051485">
    <property type="entry name" value="SR-CTD_assoc_factor"/>
</dbReference>
<dbReference type="EMBL" id="CP115611">
    <property type="protein sequence ID" value="WBW72300.1"/>
    <property type="molecule type" value="Genomic_DNA"/>
</dbReference>
<evidence type="ECO:0000259" key="3">
    <source>
        <dbReference type="PROSITE" id="PS51391"/>
    </source>
</evidence>
<evidence type="ECO:0000313" key="4">
    <source>
        <dbReference type="EMBL" id="WBW72300.1"/>
    </source>
</evidence>
<dbReference type="GO" id="GO:0005634">
    <property type="term" value="C:nucleus"/>
    <property type="evidence" value="ECO:0007669"/>
    <property type="project" value="TreeGrafter"/>
</dbReference>
<reference evidence="4 5" key="1">
    <citation type="journal article" date="2023" name="G3 (Bethesda)">
        <title>A high-quality reference genome for the fission yeast Schizosaccharomyces osmophilus.</title>
        <authorList>
            <person name="Jia G.S."/>
            <person name="Zhang W.C."/>
            <person name="Liang Y."/>
            <person name="Liu X.H."/>
            <person name="Rhind N."/>
            <person name="Pidoux A."/>
            <person name="Brysch-Herzberg M."/>
            <person name="Du L.L."/>
        </authorList>
    </citation>
    <scope>NUCLEOTIDE SEQUENCE [LARGE SCALE GENOMIC DNA]</scope>
    <source>
        <strain evidence="4 5">CBS 15793</strain>
    </source>
</reference>
<dbReference type="Pfam" id="PF04818">
    <property type="entry name" value="CID"/>
    <property type="match status" value="1"/>
</dbReference>
<dbReference type="GeneID" id="80874439"/>
<evidence type="ECO:0000313" key="5">
    <source>
        <dbReference type="Proteomes" id="UP001212411"/>
    </source>
</evidence>
<dbReference type="SUPFAM" id="SSF54928">
    <property type="entry name" value="RNA-binding domain, RBD"/>
    <property type="match status" value="1"/>
</dbReference>
<dbReference type="RefSeq" id="XP_056036543.1">
    <property type="nucleotide sequence ID" value="XM_056179750.1"/>
</dbReference>
<gene>
    <name evidence="4" type="ORF">SOMG_00957</name>
</gene>
<protein>
    <submittedName>
        <fullName evidence="4">U2-associated protein</fullName>
    </submittedName>
</protein>
<feature type="region of interest" description="Disordered" evidence="2">
    <location>
        <begin position="1"/>
        <end position="20"/>
    </location>
</feature>
<evidence type="ECO:0000256" key="2">
    <source>
        <dbReference type="SAM" id="MobiDB-lite"/>
    </source>
</evidence>
<dbReference type="InterPro" id="IPR008942">
    <property type="entry name" value="ENTH_VHS"/>
</dbReference>
<feature type="region of interest" description="Disordered" evidence="2">
    <location>
        <begin position="426"/>
        <end position="489"/>
    </location>
</feature>
<dbReference type="Proteomes" id="UP001212411">
    <property type="component" value="Chromosome 1"/>
</dbReference>
<feature type="domain" description="CID" evidence="3">
    <location>
        <begin position="215"/>
        <end position="373"/>
    </location>
</feature>
<keyword evidence="1" id="KW-0694">RNA-binding</keyword>
<dbReference type="SMART" id="SM00582">
    <property type="entry name" value="RPR"/>
    <property type="match status" value="1"/>
</dbReference>
<feature type="compositionally biased region" description="Basic and acidic residues" evidence="2">
    <location>
        <begin position="426"/>
        <end position="440"/>
    </location>
</feature>
<dbReference type="InterPro" id="IPR035979">
    <property type="entry name" value="RBD_domain_sf"/>
</dbReference>
<dbReference type="InterPro" id="IPR006569">
    <property type="entry name" value="CID_dom"/>
</dbReference>
<dbReference type="PROSITE" id="PS51391">
    <property type="entry name" value="CID"/>
    <property type="match status" value="1"/>
</dbReference>
<sequence>MRANQEKLAEKDDFRMDHHSFPLQTLETKKRPIIGGRRHFAVKEDISSDSDEEEDAFLANERQNISNSGRNQQPFPETSKSGLEAEIGRRQDYALETVDQATSLSEKPCVVHLKGIARQTTAATLKEILGGRDYVIAVNVFSPDGDFSKGISVFRNEKLAQDAIRRLSIQPVDGKYISASVGKAEASEDSIFSTQRKELEKRKEEEKNDTSVEHLSTLNRAKLEWLLTRMSCEKGSIANVSCFAIDHVDKYKEVSETIVQELLKNDEVNEERINDQSILEKGDRKLGLLYVMNDLLFNGISGVSLVWRYRVGLEPFIRSVFEHLYAFSRQLGGRIKMDMFCKKVAQVIDVWRVWVAFPEEILDSAWQMFKSKEIAASIRAFTRTPTAVAHENRWATAAAEMEVDQDDQEYNGTPVNVSELLLEKEKQYHQQEHEQQDQHQDATSSKSSTPVTSSSSPEKPDNVKSKFKPSFTRGTFVSRKMRMHAEDLF</sequence>
<dbReference type="PANTHER" id="PTHR23140">
    <property type="entry name" value="RNA PROCESSING PROTEIN LD23810P"/>
    <property type="match status" value="1"/>
</dbReference>
<feature type="compositionally biased region" description="Low complexity" evidence="2">
    <location>
        <begin position="441"/>
        <end position="457"/>
    </location>
</feature>
<dbReference type="Gene3D" id="1.25.40.90">
    <property type="match status" value="1"/>
</dbReference>
<dbReference type="PANTHER" id="PTHR23140:SF0">
    <property type="entry name" value="U2 SNRNP-ASSOCIATED SURP MOTIF-CONTAINING PROTEIN"/>
    <property type="match status" value="1"/>
</dbReference>
<feature type="compositionally biased region" description="Polar residues" evidence="2">
    <location>
        <begin position="62"/>
        <end position="81"/>
    </location>
</feature>
<proteinExistence type="predicted"/>
<feature type="region of interest" description="Disordered" evidence="2">
    <location>
        <begin position="62"/>
        <end position="83"/>
    </location>
</feature>
<evidence type="ECO:0000256" key="1">
    <source>
        <dbReference type="ARBA" id="ARBA00022884"/>
    </source>
</evidence>
<accession>A0AAE9W9Y6</accession>
<dbReference type="AlphaFoldDB" id="A0AAE9W9Y6"/>
<keyword evidence="5" id="KW-1185">Reference proteome</keyword>
<dbReference type="CDD" id="cd00590">
    <property type="entry name" value="RRM_SF"/>
    <property type="match status" value="1"/>
</dbReference>
<organism evidence="4 5">
    <name type="scientific">Schizosaccharomyces osmophilus</name>
    <dbReference type="NCBI Taxonomy" id="2545709"/>
    <lineage>
        <taxon>Eukaryota</taxon>
        <taxon>Fungi</taxon>
        <taxon>Dikarya</taxon>
        <taxon>Ascomycota</taxon>
        <taxon>Taphrinomycotina</taxon>
        <taxon>Schizosaccharomycetes</taxon>
        <taxon>Schizosaccharomycetales</taxon>
        <taxon>Schizosaccharomycetaceae</taxon>
        <taxon>Schizosaccharomyces</taxon>
    </lineage>
</organism>
<dbReference type="GO" id="GO:0003723">
    <property type="term" value="F:RNA binding"/>
    <property type="evidence" value="ECO:0007669"/>
    <property type="project" value="UniProtKB-KW"/>
</dbReference>